<accession>A0AAV9DUT3</accession>
<organism evidence="4 5">
    <name type="scientific">Acorus calamus</name>
    <name type="common">Sweet flag</name>
    <dbReference type="NCBI Taxonomy" id="4465"/>
    <lineage>
        <taxon>Eukaryota</taxon>
        <taxon>Viridiplantae</taxon>
        <taxon>Streptophyta</taxon>
        <taxon>Embryophyta</taxon>
        <taxon>Tracheophyta</taxon>
        <taxon>Spermatophyta</taxon>
        <taxon>Magnoliopsida</taxon>
        <taxon>Liliopsida</taxon>
        <taxon>Acoraceae</taxon>
        <taxon>Acorus</taxon>
    </lineage>
</organism>
<evidence type="ECO:0000256" key="2">
    <source>
        <dbReference type="PROSITE-ProRule" id="PRU00708"/>
    </source>
</evidence>
<dbReference type="EMBL" id="JAUJYO010000011">
    <property type="protein sequence ID" value="KAK1304395.1"/>
    <property type="molecule type" value="Genomic_DNA"/>
</dbReference>
<dbReference type="Gene3D" id="1.25.40.10">
    <property type="entry name" value="Tetratricopeptide repeat domain"/>
    <property type="match status" value="5"/>
</dbReference>
<dbReference type="FunFam" id="1.25.40.10:FF:000381">
    <property type="entry name" value="Pentatricopeptide repeat-containing protein"/>
    <property type="match status" value="1"/>
</dbReference>
<dbReference type="PANTHER" id="PTHR47926">
    <property type="entry name" value="PENTATRICOPEPTIDE REPEAT-CONTAINING PROTEIN"/>
    <property type="match status" value="1"/>
</dbReference>
<dbReference type="Proteomes" id="UP001180020">
    <property type="component" value="Unassembled WGS sequence"/>
</dbReference>
<dbReference type="FunFam" id="1.25.40.10:FF:000090">
    <property type="entry name" value="Pentatricopeptide repeat-containing protein, chloroplastic"/>
    <property type="match status" value="1"/>
</dbReference>
<feature type="repeat" description="PPR" evidence="2">
    <location>
        <begin position="516"/>
        <end position="551"/>
    </location>
</feature>
<dbReference type="PROSITE" id="PS51375">
    <property type="entry name" value="PPR"/>
    <property type="match status" value="5"/>
</dbReference>
<dbReference type="Pfam" id="PF13041">
    <property type="entry name" value="PPR_2"/>
    <property type="match status" value="1"/>
</dbReference>
<feature type="repeat" description="PPR" evidence="2">
    <location>
        <begin position="376"/>
        <end position="410"/>
    </location>
</feature>
<proteinExistence type="predicted"/>
<protein>
    <submittedName>
        <fullName evidence="4">Pentatricopeptide repeat-containing protein</fullName>
    </submittedName>
</protein>
<dbReference type="PANTHER" id="PTHR47926:SF513">
    <property type="entry name" value="PENTATRICOPEPTIDE REPEAT-CONTAINING PROTEIN"/>
    <property type="match status" value="1"/>
</dbReference>
<evidence type="ECO:0000256" key="3">
    <source>
        <dbReference type="SAM" id="MobiDB-lite"/>
    </source>
</evidence>
<dbReference type="InterPro" id="IPR011990">
    <property type="entry name" value="TPR-like_helical_dom_sf"/>
</dbReference>
<reference evidence="4" key="2">
    <citation type="submission" date="2023-06" db="EMBL/GenBank/DDBJ databases">
        <authorList>
            <person name="Ma L."/>
            <person name="Liu K.-W."/>
            <person name="Li Z."/>
            <person name="Hsiao Y.-Y."/>
            <person name="Qi Y."/>
            <person name="Fu T."/>
            <person name="Tang G."/>
            <person name="Zhang D."/>
            <person name="Sun W.-H."/>
            <person name="Liu D.-K."/>
            <person name="Li Y."/>
            <person name="Chen G.-Z."/>
            <person name="Liu X.-D."/>
            <person name="Liao X.-Y."/>
            <person name="Jiang Y.-T."/>
            <person name="Yu X."/>
            <person name="Hao Y."/>
            <person name="Huang J."/>
            <person name="Zhao X.-W."/>
            <person name="Ke S."/>
            <person name="Chen Y.-Y."/>
            <person name="Wu W.-L."/>
            <person name="Hsu J.-L."/>
            <person name="Lin Y.-F."/>
            <person name="Huang M.-D."/>
            <person name="Li C.-Y."/>
            <person name="Huang L."/>
            <person name="Wang Z.-W."/>
            <person name="Zhao X."/>
            <person name="Zhong W.-Y."/>
            <person name="Peng D.-H."/>
            <person name="Ahmad S."/>
            <person name="Lan S."/>
            <person name="Zhang J.-S."/>
            <person name="Tsai W.-C."/>
            <person name="Van De Peer Y."/>
            <person name="Liu Z.-J."/>
        </authorList>
    </citation>
    <scope>NUCLEOTIDE SEQUENCE</scope>
    <source>
        <strain evidence="4">CP</strain>
        <tissue evidence="4">Leaves</tissue>
    </source>
</reference>
<evidence type="ECO:0000256" key="1">
    <source>
        <dbReference type="ARBA" id="ARBA00022737"/>
    </source>
</evidence>
<dbReference type="Pfam" id="PF20431">
    <property type="entry name" value="E_motif"/>
    <property type="match status" value="1"/>
</dbReference>
<dbReference type="GO" id="GO:0003723">
    <property type="term" value="F:RNA binding"/>
    <property type="evidence" value="ECO:0007669"/>
    <property type="project" value="InterPro"/>
</dbReference>
<dbReference type="InterPro" id="IPR046960">
    <property type="entry name" value="PPR_At4g14850-like_plant"/>
</dbReference>
<evidence type="ECO:0000313" key="4">
    <source>
        <dbReference type="EMBL" id="KAK1304395.1"/>
    </source>
</evidence>
<dbReference type="GO" id="GO:0009451">
    <property type="term" value="P:RNA modification"/>
    <property type="evidence" value="ECO:0007669"/>
    <property type="project" value="InterPro"/>
</dbReference>
<dbReference type="InterPro" id="IPR002885">
    <property type="entry name" value="PPR_rpt"/>
</dbReference>
<reference evidence="4" key="1">
    <citation type="journal article" date="2023" name="Nat. Commun.">
        <title>Diploid and tetraploid genomes of Acorus and the evolution of monocots.</title>
        <authorList>
            <person name="Ma L."/>
            <person name="Liu K.W."/>
            <person name="Li Z."/>
            <person name="Hsiao Y.Y."/>
            <person name="Qi Y."/>
            <person name="Fu T."/>
            <person name="Tang G.D."/>
            <person name="Zhang D."/>
            <person name="Sun W.H."/>
            <person name="Liu D.K."/>
            <person name="Li Y."/>
            <person name="Chen G.Z."/>
            <person name="Liu X.D."/>
            <person name="Liao X.Y."/>
            <person name="Jiang Y.T."/>
            <person name="Yu X."/>
            <person name="Hao Y."/>
            <person name="Huang J."/>
            <person name="Zhao X.W."/>
            <person name="Ke S."/>
            <person name="Chen Y.Y."/>
            <person name="Wu W.L."/>
            <person name="Hsu J.L."/>
            <person name="Lin Y.F."/>
            <person name="Huang M.D."/>
            <person name="Li C.Y."/>
            <person name="Huang L."/>
            <person name="Wang Z.W."/>
            <person name="Zhao X."/>
            <person name="Zhong W.Y."/>
            <person name="Peng D.H."/>
            <person name="Ahmad S."/>
            <person name="Lan S."/>
            <person name="Zhang J.S."/>
            <person name="Tsai W.C."/>
            <person name="Van de Peer Y."/>
            <person name="Liu Z.J."/>
        </authorList>
    </citation>
    <scope>NUCLEOTIDE SEQUENCE</scope>
    <source>
        <strain evidence="4">CP</strain>
    </source>
</reference>
<dbReference type="AlphaFoldDB" id="A0AAV9DUT3"/>
<feature type="repeat" description="PPR" evidence="2">
    <location>
        <begin position="201"/>
        <end position="235"/>
    </location>
</feature>
<feature type="repeat" description="PPR" evidence="2">
    <location>
        <begin position="68"/>
        <end position="98"/>
    </location>
</feature>
<evidence type="ECO:0000313" key="5">
    <source>
        <dbReference type="Proteomes" id="UP001180020"/>
    </source>
</evidence>
<feature type="repeat" description="PPR" evidence="2">
    <location>
        <begin position="99"/>
        <end position="133"/>
    </location>
</feature>
<dbReference type="NCBIfam" id="TIGR00756">
    <property type="entry name" value="PPR"/>
    <property type="match status" value="3"/>
</dbReference>
<feature type="region of interest" description="Disordered" evidence="3">
    <location>
        <begin position="1"/>
        <end position="25"/>
    </location>
</feature>
<dbReference type="InterPro" id="IPR046848">
    <property type="entry name" value="E_motif"/>
</dbReference>
<comment type="caution">
    <text evidence="4">The sequence shown here is derived from an EMBL/GenBank/DDBJ whole genome shotgun (WGS) entry which is preliminary data.</text>
</comment>
<keyword evidence="5" id="KW-1185">Reference proteome</keyword>
<name>A0AAV9DUT3_ACOCL</name>
<dbReference type="SUPFAM" id="SSF48452">
    <property type="entry name" value="TPR-like"/>
    <property type="match status" value="1"/>
</dbReference>
<dbReference type="Pfam" id="PF01535">
    <property type="entry name" value="PPR"/>
    <property type="match status" value="6"/>
</dbReference>
<gene>
    <name evidence="4" type="primary">PCMP-H81</name>
    <name evidence="4" type="ORF">QJS10_CPB11g01926</name>
</gene>
<keyword evidence="1" id="KW-0677">Repeat</keyword>
<sequence length="704" mass="77279">MLPLPLHLHHPPPPPPSLPSKPTTTDPPHLFLDSSLCVRALHSCAAFRDLRLGSSIHGGASKTGLSSNPFVSNSLLNLYWTCGRPDDASRLFDRMPERDAVSWTTAMSALSRIGAADEVVSVFIDMLRESVSPPNEFTLAVLLRALALQRRAKAVQTVHARIVKSGAIEDLFVRNCLVDAYAKSARFGDAERVLFRSSGRDVVSWTSVISGCVFYGRFEKALALFARMVEDGVSPNEVTVASLIQSCSLLNEERLCGWIHGWVVKLGLGGDESVASSLVEMYAKNGFIDEAVRIFVRFCLAGECVDLDVEAMAALIHCCTRSGIQKIGEGLHGYLLKHTFLFPCLVLENSLLDMYGKKEQSIESARRLFCTMRDRDIVSWNTMVSCFIKNARIDDALGLLTELHSNGEGGVTPDVVTILSSLQACSHLASLKLGQILHGYVIRSGFECDVFLGNALIDFYAKSGDITSTLRVFEHAPFRDVGSWNSMISAHAIHGDAISALLVFEELKRLPDMHPNSITFSSVLSACARSGMVSEGFKCFKSMIEDHRIVPGTEHFTCMVDLLGKSGHLKAAEVFIDGSTIRHCSEVWGSLLGACGVSGDIEVAERAAKRLNELEPESEAWRVALSNVYARAGKWEWAVEVRAEMKREKLRKEAGWSSVELGGGESYRFIVGDTRHPSSEDVYEVLDGIRRLTMDSSTCMVHGL</sequence>